<name>A0A1V9YD13_ACHHY</name>
<gene>
    <name evidence="2" type="ORF">ACHHYP_14506</name>
</gene>
<feature type="transmembrane region" description="Helical" evidence="1">
    <location>
        <begin position="118"/>
        <end position="139"/>
    </location>
</feature>
<dbReference type="OrthoDB" id="1045822at2759"/>
<evidence type="ECO:0000313" key="3">
    <source>
        <dbReference type="Proteomes" id="UP000243579"/>
    </source>
</evidence>
<proteinExistence type="predicted"/>
<sequence length="196" mass="21576">MSKAESAPLSGQPVLYAPIPQGEPVHQGVFWKAGIFDCLESFCPNTLMACFCPCVSLAQIASRVGVYGGYTRVLLIALFLIIAKYVLNILDGDANAEWESEVASHGQWSFDDARNWHLTYYGLFASLISFIYVIFVASVRTKIRVMFKIPGSECEDFLCSWCCSCCVVAQMSTQVGSYTQGQCRFGPADTLPAYTV</sequence>
<protein>
    <submittedName>
        <fullName evidence="2">PLAC8 family protein</fullName>
    </submittedName>
</protein>
<keyword evidence="1" id="KW-0472">Membrane</keyword>
<dbReference type="AlphaFoldDB" id="A0A1V9YD13"/>
<dbReference type="NCBIfam" id="TIGR01571">
    <property type="entry name" value="A_thal_Cys_rich"/>
    <property type="match status" value="1"/>
</dbReference>
<organism evidence="2 3">
    <name type="scientific">Achlya hypogyna</name>
    <name type="common">Oomycete</name>
    <name type="synonym">Protoachlya hypogyna</name>
    <dbReference type="NCBI Taxonomy" id="1202772"/>
    <lineage>
        <taxon>Eukaryota</taxon>
        <taxon>Sar</taxon>
        <taxon>Stramenopiles</taxon>
        <taxon>Oomycota</taxon>
        <taxon>Saprolegniomycetes</taxon>
        <taxon>Saprolegniales</taxon>
        <taxon>Achlyaceae</taxon>
        <taxon>Achlya</taxon>
    </lineage>
</organism>
<dbReference type="InterPro" id="IPR006461">
    <property type="entry name" value="PLAC_motif_containing"/>
</dbReference>
<reference evidence="2 3" key="1">
    <citation type="journal article" date="2014" name="Genome Biol. Evol.">
        <title>The secreted proteins of Achlya hypogyna and Thraustotheca clavata identify the ancestral oomycete secretome and reveal gene acquisitions by horizontal gene transfer.</title>
        <authorList>
            <person name="Misner I."/>
            <person name="Blouin N."/>
            <person name="Leonard G."/>
            <person name="Richards T.A."/>
            <person name="Lane C.E."/>
        </authorList>
    </citation>
    <scope>NUCLEOTIDE SEQUENCE [LARGE SCALE GENOMIC DNA]</scope>
    <source>
        <strain evidence="2 3">ATCC 48635</strain>
    </source>
</reference>
<keyword evidence="1" id="KW-0812">Transmembrane</keyword>
<dbReference type="EMBL" id="JNBR01002133">
    <property type="protein sequence ID" value="OQR83600.1"/>
    <property type="molecule type" value="Genomic_DNA"/>
</dbReference>
<accession>A0A1V9YD13</accession>
<feature type="transmembrane region" description="Helical" evidence="1">
    <location>
        <begin position="73"/>
        <end position="90"/>
    </location>
</feature>
<dbReference type="STRING" id="1202772.A0A1V9YD13"/>
<dbReference type="Pfam" id="PF04749">
    <property type="entry name" value="PLAC8"/>
    <property type="match status" value="1"/>
</dbReference>
<keyword evidence="1" id="KW-1133">Transmembrane helix</keyword>
<dbReference type="PANTHER" id="PTHR15907">
    <property type="entry name" value="DUF614 FAMILY PROTEIN-RELATED"/>
    <property type="match status" value="1"/>
</dbReference>
<keyword evidence="3" id="KW-1185">Reference proteome</keyword>
<evidence type="ECO:0000256" key="1">
    <source>
        <dbReference type="SAM" id="Phobius"/>
    </source>
</evidence>
<dbReference type="Proteomes" id="UP000243579">
    <property type="component" value="Unassembled WGS sequence"/>
</dbReference>
<evidence type="ECO:0000313" key="2">
    <source>
        <dbReference type="EMBL" id="OQR83600.1"/>
    </source>
</evidence>
<comment type="caution">
    <text evidence="2">The sequence shown here is derived from an EMBL/GenBank/DDBJ whole genome shotgun (WGS) entry which is preliminary data.</text>
</comment>